<organism evidence="7 8">
    <name type="scientific">Nocardioides antri</name>
    <dbReference type="NCBI Taxonomy" id="2607659"/>
    <lineage>
        <taxon>Bacteria</taxon>
        <taxon>Bacillati</taxon>
        <taxon>Actinomycetota</taxon>
        <taxon>Actinomycetes</taxon>
        <taxon>Propionibacteriales</taxon>
        <taxon>Nocardioidaceae</taxon>
        <taxon>Nocardioides</taxon>
    </lineage>
</organism>
<dbReference type="SUPFAM" id="SSF51735">
    <property type="entry name" value="NAD(P)-binding Rossmann-fold domains"/>
    <property type="match status" value="1"/>
</dbReference>
<evidence type="ECO:0000256" key="2">
    <source>
        <dbReference type="ARBA" id="ARBA00008072"/>
    </source>
</evidence>
<dbReference type="InterPro" id="IPR013149">
    <property type="entry name" value="ADH-like_C"/>
</dbReference>
<dbReference type="AlphaFoldDB" id="A0A5B1LTZ0"/>
<comment type="cofactor">
    <cofactor evidence="1">
        <name>Zn(2+)</name>
        <dbReference type="ChEBI" id="CHEBI:29105"/>
    </cofactor>
</comment>
<evidence type="ECO:0000256" key="1">
    <source>
        <dbReference type="ARBA" id="ARBA00001947"/>
    </source>
</evidence>
<evidence type="ECO:0000256" key="4">
    <source>
        <dbReference type="ARBA" id="ARBA00022833"/>
    </source>
</evidence>
<gene>
    <name evidence="7" type="ORF">F0U47_19795</name>
</gene>
<dbReference type="CDD" id="cd08255">
    <property type="entry name" value="2-desacetyl-2-hydroxyethyl_bacteriochlorophyllide_like"/>
    <property type="match status" value="1"/>
</dbReference>
<dbReference type="Gene3D" id="3.40.50.720">
    <property type="entry name" value="NAD(P)-binding Rossmann-like Domain"/>
    <property type="match status" value="1"/>
</dbReference>
<dbReference type="InterPro" id="IPR011032">
    <property type="entry name" value="GroES-like_sf"/>
</dbReference>
<dbReference type="PANTHER" id="PTHR43350">
    <property type="entry name" value="NAD-DEPENDENT ALCOHOL DEHYDROGENASE"/>
    <property type="match status" value="1"/>
</dbReference>
<evidence type="ECO:0000259" key="6">
    <source>
        <dbReference type="Pfam" id="PF00107"/>
    </source>
</evidence>
<comment type="caution">
    <text evidence="7">The sequence shown here is derived from an EMBL/GenBank/DDBJ whole genome shotgun (WGS) entry which is preliminary data.</text>
</comment>
<dbReference type="Pfam" id="PF00107">
    <property type="entry name" value="ADH_zinc_N"/>
    <property type="match status" value="1"/>
</dbReference>
<dbReference type="GO" id="GO:0016491">
    <property type="term" value="F:oxidoreductase activity"/>
    <property type="evidence" value="ECO:0007669"/>
    <property type="project" value="UniProtKB-KW"/>
</dbReference>
<dbReference type="PANTHER" id="PTHR43350:SF19">
    <property type="entry name" value="D-GULOSIDE 3-DEHYDROGENASE"/>
    <property type="match status" value="1"/>
</dbReference>
<dbReference type="Proteomes" id="UP000324351">
    <property type="component" value="Unassembled WGS sequence"/>
</dbReference>
<comment type="similarity">
    <text evidence="2">Belongs to the zinc-containing alcohol dehydrogenase family.</text>
</comment>
<protein>
    <submittedName>
        <fullName evidence="7">Zinc-binding alcohol dehydrogenase</fullName>
    </submittedName>
</protein>
<dbReference type="EMBL" id="VUJW01000015">
    <property type="protein sequence ID" value="KAA1424101.1"/>
    <property type="molecule type" value="Genomic_DNA"/>
</dbReference>
<reference evidence="7 8" key="2">
    <citation type="submission" date="2019-09" db="EMBL/GenBank/DDBJ databases">
        <authorList>
            <person name="Jin C."/>
        </authorList>
    </citation>
    <scope>NUCLEOTIDE SEQUENCE [LARGE SCALE GENOMIC DNA]</scope>
    <source>
        <strain evidence="7 8">BN140041</strain>
    </source>
</reference>
<evidence type="ECO:0000256" key="3">
    <source>
        <dbReference type="ARBA" id="ARBA00022723"/>
    </source>
</evidence>
<evidence type="ECO:0000313" key="8">
    <source>
        <dbReference type="Proteomes" id="UP000324351"/>
    </source>
</evidence>
<proteinExistence type="inferred from homology"/>
<sequence>MIVVRGAGDVAIESEELPPVPDGGLLLHTLATGVSAGTELTFVKGDHPGVSRFHDAELGLFRPAEPDGVPIGTYPVRRLGYMEVARVAETRTRGFAVGDVVATTYGHATAHVSDPVREHVVRLPAELDPVLGTYVAHLGPICANGLLHAAADAVGPQVTSLGAGVADRAVAITGAGLIGMVTALFVREHGAHEVVVIDEDPRRRALAERLGFEALDADDDPGLALKRRWRHGPADHGADVVFQCRGRARALAAALRAARPQAPIVDLAFYTDGAEPVRLGEEFHHNGLRLVCAQIGRTPRGTAPWWDRSRLSVETLRLLERAGDEVRQHLVTDVVPFSDGPRLLLDVAGRRRHVVSAVLTVS</sequence>
<dbReference type="InterPro" id="IPR036291">
    <property type="entry name" value="NAD(P)-bd_dom_sf"/>
</dbReference>
<evidence type="ECO:0000256" key="5">
    <source>
        <dbReference type="ARBA" id="ARBA00023002"/>
    </source>
</evidence>
<keyword evidence="5" id="KW-0560">Oxidoreductase</keyword>
<name>A0A5B1LTZ0_9ACTN</name>
<accession>A0A5B1LTZ0</accession>
<keyword evidence="4" id="KW-0862">Zinc</keyword>
<keyword evidence="8" id="KW-1185">Reference proteome</keyword>
<dbReference type="SUPFAM" id="SSF50129">
    <property type="entry name" value="GroES-like"/>
    <property type="match status" value="1"/>
</dbReference>
<feature type="domain" description="Alcohol dehydrogenase-like C-terminal" evidence="6">
    <location>
        <begin position="178"/>
        <end position="281"/>
    </location>
</feature>
<reference evidence="7 8" key="1">
    <citation type="submission" date="2019-09" db="EMBL/GenBank/DDBJ databases">
        <title>Nocardioides panacisoli sp. nov., isolated from the soil of a ginseng field.</title>
        <authorList>
            <person name="Cho C."/>
        </authorList>
    </citation>
    <scope>NUCLEOTIDE SEQUENCE [LARGE SCALE GENOMIC DNA]</scope>
    <source>
        <strain evidence="7 8">BN140041</strain>
    </source>
</reference>
<evidence type="ECO:0000313" key="7">
    <source>
        <dbReference type="EMBL" id="KAA1424101.1"/>
    </source>
</evidence>
<dbReference type="Gene3D" id="3.90.180.10">
    <property type="entry name" value="Medium-chain alcohol dehydrogenases, catalytic domain"/>
    <property type="match status" value="1"/>
</dbReference>
<keyword evidence="3" id="KW-0479">Metal-binding</keyword>
<dbReference type="GO" id="GO:0046872">
    <property type="term" value="F:metal ion binding"/>
    <property type="evidence" value="ECO:0007669"/>
    <property type="project" value="UniProtKB-KW"/>
</dbReference>